<dbReference type="GO" id="GO:0016020">
    <property type="term" value="C:membrane"/>
    <property type="evidence" value="ECO:0007669"/>
    <property type="project" value="UniProtKB-SubCell"/>
</dbReference>
<keyword evidence="4 8" id="KW-0812">Transmembrane</keyword>
<dbReference type="AlphaFoldDB" id="A0A8T3BBQ2"/>
<evidence type="ECO:0000313" key="11">
    <source>
        <dbReference type="Proteomes" id="UP000829196"/>
    </source>
</evidence>
<comment type="subcellular location">
    <subcellularLocation>
        <location evidence="1">Membrane</location>
        <topology evidence="1">Multi-pass membrane protein</topology>
    </subcellularLocation>
</comment>
<comment type="domain">
    <text evidence="8">The DHHC domain is required for palmitoyltransferase activity.</text>
</comment>
<keyword evidence="3 8" id="KW-0808">Transferase</keyword>
<dbReference type="PANTHER" id="PTHR22883:SF127">
    <property type="entry name" value="ZDHHC-TYPE PALMITOYLTRANSFERASE 3-RELATED"/>
    <property type="match status" value="1"/>
</dbReference>
<dbReference type="InterPro" id="IPR001594">
    <property type="entry name" value="Palmitoyltrfase_DHHC"/>
</dbReference>
<feature type="domain" description="Palmitoyltransferase DHHC" evidence="9">
    <location>
        <begin position="159"/>
        <end position="271"/>
    </location>
</feature>
<keyword evidence="6 8" id="KW-0472">Membrane</keyword>
<evidence type="ECO:0000256" key="1">
    <source>
        <dbReference type="ARBA" id="ARBA00004141"/>
    </source>
</evidence>
<dbReference type="GO" id="GO:0005794">
    <property type="term" value="C:Golgi apparatus"/>
    <property type="evidence" value="ECO:0007669"/>
    <property type="project" value="TreeGrafter"/>
</dbReference>
<accession>A0A8T3BBQ2</accession>
<evidence type="ECO:0000259" key="9">
    <source>
        <dbReference type="Pfam" id="PF01529"/>
    </source>
</evidence>
<gene>
    <name evidence="10" type="ORF">KFK09_010441</name>
</gene>
<dbReference type="EMBL" id="JAGYWB010000009">
    <property type="protein sequence ID" value="KAI0509844.1"/>
    <property type="molecule type" value="Genomic_DNA"/>
</dbReference>
<feature type="transmembrane region" description="Helical" evidence="8">
    <location>
        <begin position="191"/>
        <end position="213"/>
    </location>
</feature>
<evidence type="ECO:0000256" key="4">
    <source>
        <dbReference type="ARBA" id="ARBA00022692"/>
    </source>
</evidence>
<keyword evidence="7 8" id="KW-0012">Acyltransferase</keyword>
<comment type="caution">
    <text evidence="10">The sequence shown here is derived from an EMBL/GenBank/DDBJ whole genome shotgun (WGS) entry which is preliminary data.</text>
</comment>
<protein>
    <recommendedName>
        <fullName evidence="8">S-acyltransferase</fullName>
        <ecNumber evidence="8">2.3.1.225</ecNumber>
    </recommendedName>
    <alternativeName>
        <fullName evidence="8">Palmitoyltransferase</fullName>
    </alternativeName>
</protein>
<proteinExistence type="inferred from homology"/>
<dbReference type="Pfam" id="PF01529">
    <property type="entry name" value="DHHC"/>
    <property type="match status" value="1"/>
</dbReference>
<feature type="transmembrane region" description="Helical" evidence="8">
    <location>
        <begin position="106"/>
        <end position="123"/>
    </location>
</feature>
<evidence type="ECO:0000256" key="8">
    <source>
        <dbReference type="RuleBase" id="RU079119"/>
    </source>
</evidence>
<evidence type="ECO:0000256" key="7">
    <source>
        <dbReference type="ARBA" id="ARBA00023315"/>
    </source>
</evidence>
<comment type="catalytic activity">
    <reaction evidence="8">
        <text>L-cysteinyl-[protein] + hexadecanoyl-CoA = S-hexadecanoyl-L-cysteinyl-[protein] + CoA</text>
        <dbReference type="Rhea" id="RHEA:36683"/>
        <dbReference type="Rhea" id="RHEA-COMP:10131"/>
        <dbReference type="Rhea" id="RHEA-COMP:11032"/>
        <dbReference type="ChEBI" id="CHEBI:29950"/>
        <dbReference type="ChEBI" id="CHEBI:57287"/>
        <dbReference type="ChEBI" id="CHEBI:57379"/>
        <dbReference type="ChEBI" id="CHEBI:74151"/>
        <dbReference type="EC" id="2.3.1.225"/>
    </reaction>
</comment>
<dbReference type="GO" id="GO:0005783">
    <property type="term" value="C:endoplasmic reticulum"/>
    <property type="evidence" value="ECO:0007669"/>
    <property type="project" value="TreeGrafter"/>
</dbReference>
<feature type="transmembrane region" description="Helical" evidence="8">
    <location>
        <begin position="44"/>
        <end position="66"/>
    </location>
</feature>
<dbReference type="InterPro" id="IPR039859">
    <property type="entry name" value="PFA4/ZDH16/20/ERF2-like"/>
</dbReference>
<comment type="similarity">
    <text evidence="2 8">Belongs to the DHHC palmitoyltransferase family.</text>
</comment>
<reference evidence="10" key="1">
    <citation type="journal article" date="2022" name="Front. Genet.">
        <title>Chromosome-Scale Assembly of the Dendrobium nobile Genome Provides Insights Into the Molecular Mechanism of the Biosynthesis of the Medicinal Active Ingredient of Dendrobium.</title>
        <authorList>
            <person name="Xu Q."/>
            <person name="Niu S.-C."/>
            <person name="Li K.-L."/>
            <person name="Zheng P.-J."/>
            <person name="Zhang X.-J."/>
            <person name="Jia Y."/>
            <person name="Liu Y."/>
            <person name="Niu Y.-X."/>
            <person name="Yu L.-H."/>
            <person name="Chen D.-F."/>
            <person name="Zhang G.-Q."/>
        </authorList>
    </citation>
    <scope>NUCLEOTIDE SEQUENCE</scope>
    <source>
        <tissue evidence="10">Leaf</tissue>
    </source>
</reference>
<dbReference type="GO" id="GO:0006612">
    <property type="term" value="P:protein targeting to membrane"/>
    <property type="evidence" value="ECO:0007669"/>
    <property type="project" value="TreeGrafter"/>
</dbReference>
<dbReference type="SMR" id="A0A8T3BBQ2"/>
<dbReference type="EC" id="2.3.1.225" evidence="8"/>
<feature type="transmembrane region" description="Helical" evidence="8">
    <location>
        <begin position="78"/>
        <end position="100"/>
    </location>
</feature>
<dbReference type="Proteomes" id="UP000829196">
    <property type="component" value="Unassembled WGS sequence"/>
</dbReference>
<evidence type="ECO:0000256" key="5">
    <source>
        <dbReference type="ARBA" id="ARBA00022989"/>
    </source>
</evidence>
<feature type="transmembrane region" description="Helical" evidence="8">
    <location>
        <begin position="233"/>
        <end position="254"/>
    </location>
</feature>
<dbReference type="OrthoDB" id="331948at2759"/>
<name>A0A8T3BBQ2_DENNO</name>
<dbReference type="GO" id="GO:0019706">
    <property type="term" value="F:protein-cysteine S-palmitoyltransferase activity"/>
    <property type="evidence" value="ECO:0007669"/>
    <property type="project" value="UniProtKB-EC"/>
</dbReference>
<organism evidence="10 11">
    <name type="scientific">Dendrobium nobile</name>
    <name type="common">Orchid</name>
    <dbReference type="NCBI Taxonomy" id="94219"/>
    <lineage>
        <taxon>Eukaryota</taxon>
        <taxon>Viridiplantae</taxon>
        <taxon>Streptophyta</taxon>
        <taxon>Embryophyta</taxon>
        <taxon>Tracheophyta</taxon>
        <taxon>Spermatophyta</taxon>
        <taxon>Magnoliopsida</taxon>
        <taxon>Liliopsida</taxon>
        <taxon>Asparagales</taxon>
        <taxon>Orchidaceae</taxon>
        <taxon>Epidendroideae</taxon>
        <taxon>Malaxideae</taxon>
        <taxon>Dendrobiinae</taxon>
        <taxon>Dendrobium</taxon>
    </lineage>
</organism>
<evidence type="ECO:0000256" key="3">
    <source>
        <dbReference type="ARBA" id="ARBA00022679"/>
    </source>
</evidence>
<evidence type="ECO:0000256" key="6">
    <source>
        <dbReference type="ARBA" id="ARBA00023136"/>
    </source>
</evidence>
<evidence type="ECO:0000313" key="10">
    <source>
        <dbReference type="EMBL" id="KAI0509844.1"/>
    </source>
</evidence>
<dbReference type="PANTHER" id="PTHR22883">
    <property type="entry name" value="ZINC FINGER DHHC DOMAIN CONTAINING PROTEIN"/>
    <property type="match status" value="1"/>
</dbReference>
<evidence type="ECO:0000256" key="2">
    <source>
        <dbReference type="ARBA" id="ARBA00008574"/>
    </source>
</evidence>
<keyword evidence="11" id="KW-1185">Reference proteome</keyword>
<sequence length="321" mass="36302">MMVFSLWSVKPHWRVLRSKLVSLIVVLLSHLALAMVPCLFPFLSLLAMLPVAALVMVSTYALAGWLRRLLDMTASAPAMVIIHILFIWGVYISVICEAIPNILDATLNMEFILLFIGLYRIFYGDPGIVPVKSTCTGAPEQTDTSDVDLPNKGSPLLSRVRCCYFCKRNVNGFDHHCPAFGNCIGQKNHHLFMVVVIGFIITEATFSLCSSQYFKVSSLANSVRFERDLPGNLVTSTLLFSCLQVLWQVPFLTWHIYCICCNIKTEEWVNWRKYPEFQLVTQPQQASPFTVTKFVNPYNKGILTNVREYLTQSLPAKHLVV</sequence>
<dbReference type="PROSITE" id="PS50216">
    <property type="entry name" value="DHHC"/>
    <property type="match status" value="1"/>
</dbReference>
<keyword evidence="5 8" id="KW-1133">Transmembrane helix</keyword>